<accession>A0A1G1ZQX4</accession>
<proteinExistence type="predicted"/>
<sequence length="137" mass="15303">MVGNTDDGRKYIDPRLLALMDGAEDKGFFFEKLNKGDVVEIQTMNNVYTLKILDPKNLVVEMTSTNPRWSGPEKMRVVGTTLTGWGTMVKLGWHAPGYRLILDGTLESGLKDLTLSLTRIIKINGEVIAEVSPHQRN</sequence>
<protein>
    <submittedName>
        <fullName evidence="1">Uncharacterized protein</fullName>
    </submittedName>
</protein>
<name>A0A1G1ZQX4_9BACT</name>
<dbReference type="EMBL" id="MHJL01000034">
    <property type="protein sequence ID" value="OGY66859.1"/>
    <property type="molecule type" value="Genomic_DNA"/>
</dbReference>
<dbReference type="Proteomes" id="UP000177690">
    <property type="component" value="Unassembled WGS sequence"/>
</dbReference>
<reference evidence="1 2" key="1">
    <citation type="journal article" date="2016" name="Nat. Commun.">
        <title>Thousands of microbial genomes shed light on interconnected biogeochemical processes in an aquifer system.</title>
        <authorList>
            <person name="Anantharaman K."/>
            <person name="Brown C.T."/>
            <person name="Hug L.A."/>
            <person name="Sharon I."/>
            <person name="Castelle C.J."/>
            <person name="Probst A.J."/>
            <person name="Thomas B.C."/>
            <person name="Singh A."/>
            <person name="Wilkins M.J."/>
            <person name="Karaoz U."/>
            <person name="Brodie E.L."/>
            <person name="Williams K.H."/>
            <person name="Hubbard S.S."/>
            <person name="Banfield J.F."/>
        </authorList>
    </citation>
    <scope>NUCLEOTIDE SEQUENCE [LARGE SCALE GENOMIC DNA]</scope>
</reference>
<gene>
    <name evidence="1" type="ORF">A3I24_04190</name>
</gene>
<organism evidence="1 2">
    <name type="scientific">Candidatus Harrisonbacteria bacterium RIFCSPLOWO2_02_FULL_41_13b</name>
    <dbReference type="NCBI Taxonomy" id="1798409"/>
    <lineage>
        <taxon>Bacteria</taxon>
        <taxon>Candidatus Harrisoniibacteriota</taxon>
    </lineage>
</organism>
<evidence type="ECO:0000313" key="1">
    <source>
        <dbReference type="EMBL" id="OGY66859.1"/>
    </source>
</evidence>
<dbReference type="STRING" id="1798409.A3I24_04190"/>
<evidence type="ECO:0000313" key="2">
    <source>
        <dbReference type="Proteomes" id="UP000177690"/>
    </source>
</evidence>
<dbReference type="AlphaFoldDB" id="A0A1G1ZQX4"/>
<comment type="caution">
    <text evidence="1">The sequence shown here is derived from an EMBL/GenBank/DDBJ whole genome shotgun (WGS) entry which is preliminary data.</text>
</comment>